<proteinExistence type="predicted"/>
<feature type="compositionally biased region" description="Low complexity" evidence="1">
    <location>
        <begin position="184"/>
        <end position="204"/>
    </location>
</feature>
<evidence type="ECO:0000256" key="1">
    <source>
        <dbReference type="SAM" id="MobiDB-lite"/>
    </source>
</evidence>
<feature type="region of interest" description="Disordered" evidence="1">
    <location>
        <begin position="104"/>
        <end position="133"/>
    </location>
</feature>
<keyword evidence="3" id="KW-1185">Reference proteome</keyword>
<dbReference type="Proteomes" id="UP000799537">
    <property type="component" value="Unassembled WGS sequence"/>
</dbReference>
<reference evidence="2" key="1">
    <citation type="journal article" date="2020" name="Stud. Mycol.">
        <title>101 Dothideomycetes genomes: a test case for predicting lifestyles and emergence of pathogens.</title>
        <authorList>
            <person name="Haridas S."/>
            <person name="Albert R."/>
            <person name="Binder M."/>
            <person name="Bloem J."/>
            <person name="Labutti K."/>
            <person name="Salamov A."/>
            <person name="Andreopoulos B."/>
            <person name="Baker S."/>
            <person name="Barry K."/>
            <person name="Bills G."/>
            <person name="Bluhm B."/>
            <person name="Cannon C."/>
            <person name="Castanera R."/>
            <person name="Culley D."/>
            <person name="Daum C."/>
            <person name="Ezra D."/>
            <person name="Gonzalez J."/>
            <person name="Henrissat B."/>
            <person name="Kuo A."/>
            <person name="Liang C."/>
            <person name="Lipzen A."/>
            <person name="Lutzoni F."/>
            <person name="Magnuson J."/>
            <person name="Mondo S."/>
            <person name="Nolan M."/>
            <person name="Ohm R."/>
            <person name="Pangilinan J."/>
            <person name="Park H.-J."/>
            <person name="Ramirez L."/>
            <person name="Alfaro M."/>
            <person name="Sun H."/>
            <person name="Tritt A."/>
            <person name="Yoshinaga Y."/>
            <person name="Zwiers L.-H."/>
            <person name="Turgeon B."/>
            <person name="Goodwin S."/>
            <person name="Spatafora J."/>
            <person name="Crous P."/>
            <person name="Grigoriev I."/>
        </authorList>
    </citation>
    <scope>NUCLEOTIDE SEQUENCE</scope>
    <source>
        <strain evidence="2">ATCC 36951</strain>
    </source>
</reference>
<feature type="region of interest" description="Disordered" evidence="1">
    <location>
        <begin position="176"/>
        <end position="215"/>
    </location>
</feature>
<protein>
    <submittedName>
        <fullName evidence="2">Uncharacterized protein</fullName>
    </submittedName>
</protein>
<dbReference type="PANTHER" id="PTHR10622:SF10">
    <property type="entry name" value="HET DOMAIN-CONTAINING PROTEIN"/>
    <property type="match status" value="1"/>
</dbReference>
<dbReference type="OrthoDB" id="674604at2759"/>
<evidence type="ECO:0000313" key="2">
    <source>
        <dbReference type="EMBL" id="KAF2169101.1"/>
    </source>
</evidence>
<sequence>MSLSTSGEPAWGEVGGSGGESQTFCRPVSAALVHRCCRVGKDERGLAAISRTGPVDPDRSNPYAILSHRWTDDELAFKDYHKLHELNTAGAEKVKNFCAFLRETNHAPPDGTENEETRVPGGEPRNDGLFSPRNIDGWMDDIGSVSSLDVEESRLEYEYREALRSCVIREDLQSFSQPVHATEPSNGSSLPGSSSAPADADSWSHGMSNTPAAGFTSAMPLGQSVNNGSVIEWFSEPCSSYGEVQESSPKASKQRNDNAEESSNGPDSEIDDFNTEVHHSEWFTRGWALQELLAPDEVIFCNQYWHSIGRKKDIEFCKIVEAAFGIPMRHLMEPSTTDHASVAQRMSWASRRVTTRHEDIAYCLLGLFDVHMPLIYGEGQKAFLRLQEEIIKQSDDESILAWTRRSEYELIHRMHGSNLEPLLATHPRDFLNSQAIYRIDMKTRQPYTITNKGLQFVADATYIEYCGIYIVQLNCAEGYLATASDIEAFTERCRLESAGRHTTPCLIALKEVRKGVFARVDCNSMDLVSLEHSPGVISALRRKGCHSVNNKHFLLETREAESGWIRTQDSRLVAGGKVQYFVGQPPSQLSRWLFGDEEERT</sequence>
<evidence type="ECO:0000313" key="3">
    <source>
        <dbReference type="Proteomes" id="UP000799537"/>
    </source>
</evidence>
<dbReference type="PANTHER" id="PTHR10622">
    <property type="entry name" value="HET DOMAIN-CONTAINING PROTEIN"/>
    <property type="match status" value="1"/>
</dbReference>
<accession>A0A6A6CPV7</accession>
<name>A0A6A6CPV7_ZASCE</name>
<dbReference type="GeneID" id="54565340"/>
<organism evidence="2 3">
    <name type="scientific">Zasmidium cellare ATCC 36951</name>
    <dbReference type="NCBI Taxonomy" id="1080233"/>
    <lineage>
        <taxon>Eukaryota</taxon>
        <taxon>Fungi</taxon>
        <taxon>Dikarya</taxon>
        <taxon>Ascomycota</taxon>
        <taxon>Pezizomycotina</taxon>
        <taxon>Dothideomycetes</taxon>
        <taxon>Dothideomycetidae</taxon>
        <taxon>Mycosphaerellales</taxon>
        <taxon>Mycosphaerellaceae</taxon>
        <taxon>Zasmidium</taxon>
    </lineage>
</organism>
<dbReference type="EMBL" id="ML993588">
    <property type="protein sequence ID" value="KAF2169101.1"/>
    <property type="molecule type" value="Genomic_DNA"/>
</dbReference>
<feature type="region of interest" description="Disordered" evidence="1">
    <location>
        <begin position="241"/>
        <end position="272"/>
    </location>
</feature>
<gene>
    <name evidence="2" type="ORF">M409DRAFT_52396</name>
</gene>
<feature type="region of interest" description="Disordered" evidence="1">
    <location>
        <begin position="1"/>
        <end position="20"/>
    </location>
</feature>
<dbReference type="RefSeq" id="XP_033669990.1">
    <property type="nucleotide sequence ID" value="XM_033812068.1"/>
</dbReference>
<dbReference type="AlphaFoldDB" id="A0A6A6CPV7"/>